<gene>
    <name evidence="2" type="ORF">TBIB3V08_LOCUS11429</name>
</gene>
<accession>A0A7R9I8C4</accession>
<proteinExistence type="predicted"/>
<evidence type="ECO:0000313" key="2">
    <source>
        <dbReference type="EMBL" id="CAD7449150.1"/>
    </source>
</evidence>
<evidence type="ECO:0000256" key="1">
    <source>
        <dbReference type="SAM" id="MobiDB-lite"/>
    </source>
</evidence>
<dbReference type="AlphaFoldDB" id="A0A7R9I8C4"/>
<reference evidence="2" key="1">
    <citation type="submission" date="2020-11" db="EMBL/GenBank/DDBJ databases">
        <authorList>
            <person name="Tran Van P."/>
        </authorList>
    </citation>
    <scope>NUCLEOTIDE SEQUENCE</scope>
</reference>
<dbReference type="EMBL" id="OD571207">
    <property type="protein sequence ID" value="CAD7449150.1"/>
    <property type="molecule type" value="Genomic_DNA"/>
</dbReference>
<feature type="region of interest" description="Disordered" evidence="1">
    <location>
        <begin position="1"/>
        <end position="59"/>
    </location>
</feature>
<name>A0A7R9I8C4_9NEOP</name>
<protein>
    <submittedName>
        <fullName evidence="2">Uncharacterized protein</fullName>
    </submittedName>
</protein>
<sequence>MRELSRSRSPPVQQGGVPGISGRGSALGDVGSPPPAHHMPSGDHDNRSGRVSPLGGARHGTVHLSATTFIKHFSAVRVANLMLPSLTGLWPAPTL</sequence>
<organism evidence="2">
    <name type="scientific">Timema bartmani</name>
    <dbReference type="NCBI Taxonomy" id="61472"/>
    <lineage>
        <taxon>Eukaryota</taxon>
        <taxon>Metazoa</taxon>
        <taxon>Ecdysozoa</taxon>
        <taxon>Arthropoda</taxon>
        <taxon>Hexapoda</taxon>
        <taxon>Insecta</taxon>
        <taxon>Pterygota</taxon>
        <taxon>Neoptera</taxon>
        <taxon>Polyneoptera</taxon>
        <taxon>Phasmatodea</taxon>
        <taxon>Timematodea</taxon>
        <taxon>Timematoidea</taxon>
        <taxon>Timematidae</taxon>
        <taxon>Timema</taxon>
    </lineage>
</organism>